<dbReference type="Proteomes" id="UP000216024">
    <property type="component" value="Unassembled WGS sequence"/>
</dbReference>
<name>A0A267M9A6_9FIRM</name>
<evidence type="ECO:0000256" key="1">
    <source>
        <dbReference type="SAM" id="MobiDB-lite"/>
    </source>
</evidence>
<keyword evidence="3" id="KW-1185">Reference proteome</keyword>
<organism evidence="2 3">
    <name type="scientific">Anaeromicrobium sediminis</name>
    <dbReference type="NCBI Taxonomy" id="1478221"/>
    <lineage>
        <taxon>Bacteria</taxon>
        <taxon>Bacillati</taxon>
        <taxon>Bacillota</taxon>
        <taxon>Clostridia</taxon>
        <taxon>Peptostreptococcales</taxon>
        <taxon>Thermotaleaceae</taxon>
        <taxon>Anaeromicrobium</taxon>
    </lineage>
</organism>
<accession>A0A267M9A6</accession>
<evidence type="ECO:0008006" key="4">
    <source>
        <dbReference type="Google" id="ProtNLM"/>
    </source>
</evidence>
<gene>
    <name evidence="2" type="ORF">CCE28_21380</name>
</gene>
<comment type="caution">
    <text evidence="2">The sequence shown here is derived from an EMBL/GenBank/DDBJ whole genome shotgun (WGS) entry which is preliminary data.</text>
</comment>
<proteinExistence type="predicted"/>
<protein>
    <recommendedName>
        <fullName evidence="4">Sialidase domain-containing protein</fullName>
    </recommendedName>
</protein>
<reference evidence="2 3" key="1">
    <citation type="submission" date="2017-06" db="EMBL/GenBank/DDBJ databases">
        <title>Draft genome sequence of anaerobic fermentative bacterium Anaeromicrobium sediminis DY2726D isolated from West Pacific Ocean sediments.</title>
        <authorList>
            <person name="Zeng X."/>
        </authorList>
    </citation>
    <scope>NUCLEOTIDE SEQUENCE [LARGE SCALE GENOMIC DNA]</scope>
    <source>
        <strain evidence="2 3">DY2726D</strain>
    </source>
</reference>
<evidence type="ECO:0000313" key="3">
    <source>
        <dbReference type="Proteomes" id="UP000216024"/>
    </source>
</evidence>
<evidence type="ECO:0000313" key="2">
    <source>
        <dbReference type="EMBL" id="PAB56002.1"/>
    </source>
</evidence>
<feature type="compositionally biased region" description="Basic residues" evidence="1">
    <location>
        <begin position="437"/>
        <end position="448"/>
    </location>
</feature>
<feature type="region of interest" description="Disordered" evidence="1">
    <location>
        <begin position="428"/>
        <end position="448"/>
    </location>
</feature>
<sequence length="448" mass="53452">MSYILNNFNIIIKGIYIKDGEVMSFVNERSILLTDKKNNVHNIYWNNTNMCYSKFSKDKEHENIILDKGVLLEFDANIDEDDNLYTIYQKRDKEIIIAKYEKDTWSKDSLGNVDGFDLFNLNLLIHEKHLNIIYCTFENEKEHKYGLYHHYYDKKWKSVKIGEVTRKTLLNPFSIIKRNEKIMLFFYDVDGEYEEVFVQEFDFKEEKWSEKIKITNDKSDKLCLDTLVDDESLYVTYSKYVDDNLIIKFEKYKLDTLEKEAEELVSNIGTAMHPTLILEEGKLWNVWTEYDKVVSAYSKDNGLTWDGPYEWKDTHQDRFYRYEYKSNNLGSYTLNHAFGKDYPHFSFLGFSKVEDAFKVNVKKKDAIIDTKEDIEEDIEEDDGTKSFLIVNDKDVKIIEDEHEGYEKEILLLKQEVEGLRRKLKEMEVQVSNPRSQRNPRKRKGLFFR</sequence>
<dbReference type="EMBL" id="NIBG01000040">
    <property type="protein sequence ID" value="PAB56002.1"/>
    <property type="molecule type" value="Genomic_DNA"/>
</dbReference>
<dbReference type="AlphaFoldDB" id="A0A267M9A6"/>